<name>A0A8K0FZS6_IGNLU</name>
<keyword evidence="4" id="KW-0762">Sugar transport</keyword>
<feature type="transmembrane region" description="Helical" evidence="8">
    <location>
        <begin position="582"/>
        <end position="601"/>
    </location>
</feature>
<dbReference type="GO" id="GO:0005886">
    <property type="term" value="C:plasma membrane"/>
    <property type="evidence" value="ECO:0007669"/>
    <property type="project" value="UniProtKB-SubCell"/>
</dbReference>
<feature type="domain" description="Major facilitator superfamily (MFS) profile" evidence="9">
    <location>
        <begin position="303"/>
        <end position="733"/>
    </location>
</feature>
<dbReference type="InterPro" id="IPR005828">
    <property type="entry name" value="MFS_sugar_transport-like"/>
</dbReference>
<reference evidence="10" key="1">
    <citation type="submission" date="2019-08" db="EMBL/GenBank/DDBJ databases">
        <title>The genome of the North American firefly Photinus pyralis.</title>
        <authorList>
            <consortium name="Photinus pyralis genome working group"/>
            <person name="Fallon T.R."/>
            <person name="Sander Lower S.E."/>
            <person name="Weng J.-K."/>
        </authorList>
    </citation>
    <scope>NUCLEOTIDE SEQUENCE</scope>
    <source>
        <strain evidence="10">TRF0915ILg1</strain>
        <tissue evidence="10">Whole body</tissue>
    </source>
</reference>
<dbReference type="InterPro" id="IPR036259">
    <property type="entry name" value="MFS_trans_sf"/>
</dbReference>
<feature type="transmembrane region" description="Helical" evidence="8">
    <location>
        <begin position="608"/>
        <end position="629"/>
    </location>
</feature>
<keyword evidence="2" id="KW-0813">Transport</keyword>
<sequence length="761" mass="83816">MFIAIPQMVSFILIALAEDILTFYIARFISGLGDAVFFNSLPMYVGEISEPNVRGLWGNLVAISIYFGGFIINVIGAYCDVKTTACICLVFPAIQIVSTAFLPESPYYLLMKDKTEEARASLQTLRWREDVDDELLTLTSDVKRQVSESGTFRDLFTISTNRKALLIAIGIRAAQLFSGLPAFTIYTQYMFEQAGGSISASTSAIIFTGVLTVVMSVSAFLVGNFGRRTLMIFSSTGCGVTVAIVAIYFFIYEKTNLDISSVTWIPLAGLLAIQLNVKMLVLTGCNNILQNCIPYDGKNHQWPQALAVIASSLSTLSAGSLIAWTSPSIPILTTNASHLEPITFEEASYFAVIPPFAAIIASPFWSLVVDGFGRQKTIMMMAAFYFLSWILIAFGHNLIILYVSRVLEGAADAALFTAVPIYIGEITEPSVRSSWGNLIAFFGFLGQFLINAVGSYCDIKTTALIFCVIPLIQFFLMAFMPESPYYLLIKNQDDDACTSLKILKWNDDIGSELKTLATAVKRQISESGTFKDLFSIPVNRKTLLIAIGIRATQQLSGLPAFYMYTQYMFQKAGGDFSASTSAIMFSGVFLVVITVCSFVIHRFGRKPLMTFSCLGCGIVLTIEFAYLFISEKTSIDVSEFNWVPIAAMMSYIPVCAIGLGIIPTLMLGELFSASIKGKAMCVLNICFSIFLLIVAKLFQSLSHNFGMCVPFCFFAVCCYASTFFSYYCIPETKGKTLEEIQLNLRGCKTDCKKVPEEVCKY</sequence>
<feature type="transmembrane region" description="Helical" evidence="8">
    <location>
        <begin position="438"/>
        <end position="456"/>
    </location>
</feature>
<feature type="transmembrane region" description="Helical" evidence="8">
    <location>
        <begin position="381"/>
        <end position="403"/>
    </location>
</feature>
<feature type="transmembrane region" description="Helical" evidence="8">
    <location>
        <begin position="263"/>
        <end position="284"/>
    </location>
</feature>
<gene>
    <name evidence="10" type="ORF">ILUMI_25335</name>
</gene>
<dbReference type="PANTHER" id="PTHR48021">
    <property type="match status" value="1"/>
</dbReference>
<evidence type="ECO:0000256" key="5">
    <source>
        <dbReference type="ARBA" id="ARBA00022692"/>
    </source>
</evidence>
<dbReference type="Pfam" id="PF00083">
    <property type="entry name" value="Sugar_tr"/>
    <property type="match status" value="2"/>
</dbReference>
<evidence type="ECO:0000256" key="7">
    <source>
        <dbReference type="ARBA" id="ARBA00023136"/>
    </source>
</evidence>
<evidence type="ECO:0000256" key="6">
    <source>
        <dbReference type="ARBA" id="ARBA00022989"/>
    </source>
</evidence>
<feature type="transmembrane region" description="Helical" evidence="8">
    <location>
        <begin position="198"/>
        <end position="223"/>
    </location>
</feature>
<evidence type="ECO:0000313" key="10">
    <source>
        <dbReference type="EMBL" id="KAF2880846.1"/>
    </source>
</evidence>
<evidence type="ECO:0000313" key="11">
    <source>
        <dbReference type="Proteomes" id="UP000801492"/>
    </source>
</evidence>
<dbReference type="PANTHER" id="PTHR48021:SF46">
    <property type="entry name" value="MAJOR FACILITATOR SUPERFAMILY (MFS) PROFILE DOMAIN-CONTAINING PROTEIN"/>
    <property type="match status" value="1"/>
</dbReference>
<dbReference type="GO" id="GO:0022857">
    <property type="term" value="F:transmembrane transporter activity"/>
    <property type="evidence" value="ECO:0007669"/>
    <property type="project" value="InterPro"/>
</dbReference>
<proteinExistence type="predicted"/>
<feature type="transmembrane region" description="Helical" evidence="8">
    <location>
        <begin position="462"/>
        <end position="480"/>
    </location>
</feature>
<dbReference type="InterPro" id="IPR050549">
    <property type="entry name" value="MFS_Trehalose_Transporter"/>
</dbReference>
<accession>A0A8K0FZS6</accession>
<dbReference type="AlphaFoldDB" id="A0A8K0FZS6"/>
<keyword evidence="5 8" id="KW-0812">Transmembrane</keyword>
<dbReference type="Gene3D" id="1.20.1250.20">
    <property type="entry name" value="MFS general substrate transporter like domains"/>
    <property type="match status" value="2"/>
</dbReference>
<organism evidence="10 11">
    <name type="scientific">Ignelater luminosus</name>
    <name type="common">Cucubano</name>
    <name type="synonym">Pyrophorus luminosus</name>
    <dbReference type="NCBI Taxonomy" id="2038154"/>
    <lineage>
        <taxon>Eukaryota</taxon>
        <taxon>Metazoa</taxon>
        <taxon>Ecdysozoa</taxon>
        <taxon>Arthropoda</taxon>
        <taxon>Hexapoda</taxon>
        <taxon>Insecta</taxon>
        <taxon>Pterygota</taxon>
        <taxon>Neoptera</taxon>
        <taxon>Endopterygota</taxon>
        <taxon>Coleoptera</taxon>
        <taxon>Polyphaga</taxon>
        <taxon>Elateriformia</taxon>
        <taxon>Elateroidea</taxon>
        <taxon>Elateridae</taxon>
        <taxon>Agrypninae</taxon>
        <taxon>Pyrophorini</taxon>
        <taxon>Ignelater</taxon>
    </lineage>
</organism>
<evidence type="ECO:0000256" key="2">
    <source>
        <dbReference type="ARBA" id="ARBA00022448"/>
    </source>
</evidence>
<dbReference type="FunFam" id="1.20.1250.20:FF:000218">
    <property type="entry name" value="facilitated trehalose transporter Tret1"/>
    <property type="match status" value="1"/>
</dbReference>
<evidence type="ECO:0000256" key="3">
    <source>
        <dbReference type="ARBA" id="ARBA00022475"/>
    </source>
</evidence>
<evidence type="ECO:0000256" key="8">
    <source>
        <dbReference type="SAM" id="Phobius"/>
    </source>
</evidence>
<comment type="caution">
    <text evidence="10">The sequence shown here is derived from an EMBL/GenBank/DDBJ whole genome shotgun (WGS) entry which is preliminary data.</text>
</comment>
<feature type="transmembrane region" description="Helical" evidence="8">
    <location>
        <begin position="230"/>
        <end position="251"/>
    </location>
</feature>
<feature type="transmembrane region" description="Helical" evidence="8">
    <location>
        <begin position="57"/>
        <end position="75"/>
    </location>
</feature>
<dbReference type="EMBL" id="VTPC01090900">
    <property type="protein sequence ID" value="KAF2880846.1"/>
    <property type="molecule type" value="Genomic_DNA"/>
</dbReference>
<feature type="transmembrane region" description="Helical" evidence="8">
    <location>
        <begin position="641"/>
        <end position="667"/>
    </location>
</feature>
<keyword evidence="6 8" id="KW-1133">Transmembrane helix</keyword>
<evidence type="ECO:0000256" key="4">
    <source>
        <dbReference type="ARBA" id="ARBA00022597"/>
    </source>
</evidence>
<feature type="transmembrane region" description="Helical" evidence="8">
    <location>
        <begin position="164"/>
        <end position="186"/>
    </location>
</feature>
<dbReference type="InterPro" id="IPR020846">
    <property type="entry name" value="MFS_dom"/>
</dbReference>
<comment type="subcellular location">
    <subcellularLocation>
        <location evidence="1">Cell membrane</location>
        <topology evidence="1">Multi-pass membrane protein</topology>
    </subcellularLocation>
</comment>
<protein>
    <recommendedName>
        <fullName evidence="9">Major facilitator superfamily (MFS) profile domain-containing protein</fullName>
    </recommendedName>
</protein>
<evidence type="ECO:0000259" key="9">
    <source>
        <dbReference type="PROSITE" id="PS50850"/>
    </source>
</evidence>
<feature type="transmembrane region" description="Helical" evidence="8">
    <location>
        <begin position="305"/>
        <end position="327"/>
    </location>
</feature>
<keyword evidence="11" id="KW-1185">Reference proteome</keyword>
<dbReference type="Proteomes" id="UP000801492">
    <property type="component" value="Unassembled WGS sequence"/>
</dbReference>
<dbReference type="OrthoDB" id="6767950at2759"/>
<dbReference type="SUPFAM" id="SSF103473">
    <property type="entry name" value="MFS general substrate transporter"/>
    <property type="match status" value="2"/>
</dbReference>
<feature type="transmembrane region" description="Helical" evidence="8">
    <location>
        <begin position="679"/>
        <end position="698"/>
    </location>
</feature>
<keyword evidence="3" id="KW-1003">Cell membrane</keyword>
<evidence type="ECO:0000256" key="1">
    <source>
        <dbReference type="ARBA" id="ARBA00004651"/>
    </source>
</evidence>
<feature type="transmembrane region" description="Helical" evidence="8">
    <location>
        <begin position="347"/>
        <end position="369"/>
    </location>
</feature>
<keyword evidence="7 8" id="KW-0472">Membrane</keyword>
<dbReference type="PROSITE" id="PS50850">
    <property type="entry name" value="MFS"/>
    <property type="match status" value="1"/>
</dbReference>
<feature type="transmembrane region" description="Helical" evidence="8">
    <location>
        <begin position="704"/>
        <end position="729"/>
    </location>
</feature>